<dbReference type="Pfam" id="PF13657">
    <property type="entry name" value="Couple_hipA"/>
    <property type="match status" value="1"/>
</dbReference>
<keyword evidence="3" id="KW-1185">Reference proteome</keyword>
<dbReference type="OrthoDB" id="196808at2"/>
<comment type="caution">
    <text evidence="2">The sequence shown here is derived from an EMBL/GenBank/DDBJ whole genome shotgun (WGS) entry which is preliminary data.</text>
</comment>
<dbReference type="AlphaFoldDB" id="A0A4Q1C5E7"/>
<protein>
    <submittedName>
        <fullName evidence="2">Toxin HipA</fullName>
    </submittedName>
</protein>
<sequence>MRTARIYQKRQLAGLLVSLDSGKFRFTYDEGYQGEPVSLTMPTKTRVWEFEGFPAPFEGLLPEGGQLDALLRQRKLDKGDLFGQLLAVGRDVVGSLRIEAAE</sequence>
<feature type="domain" description="HipA N-terminal subdomain 1" evidence="1">
    <location>
        <begin position="5"/>
        <end position="98"/>
    </location>
</feature>
<dbReference type="InterPro" id="IPR017508">
    <property type="entry name" value="HipA_N1"/>
</dbReference>
<organism evidence="2 3">
    <name type="scientific">Oleiharenicola lentus</name>
    <dbReference type="NCBI Taxonomy" id="2508720"/>
    <lineage>
        <taxon>Bacteria</taxon>
        <taxon>Pseudomonadati</taxon>
        <taxon>Verrucomicrobiota</taxon>
        <taxon>Opitutia</taxon>
        <taxon>Opitutales</taxon>
        <taxon>Opitutaceae</taxon>
        <taxon>Oleiharenicola</taxon>
    </lineage>
</organism>
<reference evidence="2 3" key="1">
    <citation type="submission" date="2019-01" db="EMBL/GenBank/DDBJ databases">
        <title>Lacunisphaera sp. strain TWA-58.</title>
        <authorList>
            <person name="Chen W.-M."/>
        </authorList>
    </citation>
    <scope>NUCLEOTIDE SEQUENCE [LARGE SCALE GENOMIC DNA]</scope>
    <source>
        <strain evidence="2 3">TWA-58</strain>
    </source>
</reference>
<dbReference type="RefSeq" id="WP_129049566.1">
    <property type="nucleotide sequence ID" value="NZ_SDHX01000002.1"/>
</dbReference>
<evidence type="ECO:0000259" key="1">
    <source>
        <dbReference type="Pfam" id="PF13657"/>
    </source>
</evidence>
<name>A0A4Q1C5E7_9BACT</name>
<accession>A0A4Q1C5E7</accession>
<evidence type="ECO:0000313" key="3">
    <source>
        <dbReference type="Proteomes" id="UP000290218"/>
    </source>
</evidence>
<dbReference type="EMBL" id="SDHX01000002">
    <property type="protein sequence ID" value="RXK53660.1"/>
    <property type="molecule type" value="Genomic_DNA"/>
</dbReference>
<proteinExistence type="predicted"/>
<dbReference type="Proteomes" id="UP000290218">
    <property type="component" value="Unassembled WGS sequence"/>
</dbReference>
<evidence type="ECO:0000313" key="2">
    <source>
        <dbReference type="EMBL" id="RXK53660.1"/>
    </source>
</evidence>
<dbReference type="NCBIfam" id="TIGR03071">
    <property type="entry name" value="couple_hipA"/>
    <property type="match status" value="1"/>
</dbReference>
<gene>
    <name evidence="2" type="ORF">ESB00_18405</name>
</gene>